<dbReference type="Proteomes" id="UP000265515">
    <property type="component" value="Unassembled WGS sequence"/>
</dbReference>
<dbReference type="PRINTS" id="PR02087">
    <property type="entry name" value="HAUSAUGMINL1"/>
</dbReference>
<evidence type="ECO:0000313" key="11">
    <source>
        <dbReference type="EMBL" id="GBG84286.1"/>
    </source>
</evidence>
<evidence type="ECO:0000256" key="9">
    <source>
        <dbReference type="ARBA" id="ARBA00023306"/>
    </source>
</evidence>
<dbReference type="InterPro" id="IPR026243">
    <property type="entry name" value="HAUS1"/>
</dbReference>
<comment type="subcellular location">
    <subcellularLocation>
        <location evidence="1">Cytoplasm</location>
        <location evidence="1">Cytoskeleton</location>
        <location evidence="1">Spindle</location>
    </subcellularLocation>
</comment>
<comment type="caution">
    <text evidence="11">The sequence shown here is derived from an EMBL/GenBank/DDBJ whole genome shotgun (WGS) entry which is preliminary data.</text>
</comment>
<accession>A0A388LPL4</accession>
<evidence type="ECO:0000256" key="1">
    <source>
        <dbReference type="ARBA" id="ARBA00004186"/>
    </source>
</evidence>
<dbReference type="OMA" id="CEAQMES"/>
<dbReference type="STRING" id="69332.A0A388LPL4"/>
<dbReference type="PANTHER" id="PTHR31570">
    <property type="entry name" value="HAUS AUGMIN-LIKE COMPLEX SUBUNIT 1"/>
    <property type="match status" value="1"/>
</dbReference>
<keyword evidence="12" id="KW-1185">Reference proteome</keyword>
<dbReference type="Pfam" id="PF25762">
    <property type="entry name" value="HAUS1"/>
    <property type="match status" value="1"/>
</dbReference>
<keyword evidence="5" id="KW-0493">Microtubule</keyword>
<keyword evidence="4" id="KW-0132">Cell division</keyword>
<evidence type="ECO:0000256" key="10">
    <source>
        <dbReference type="SAM" id="MobiDB-lite"/>
    </source>
</evidence>
<protein>
    <submittedName>
        <fullName evidence="11">Uncharacterized protein</fullName>
    </submittedName>
</protein>
<dbReference type="PANTHER" id="PTHR31570:SF1">
    <property type="entry name" value="HAUS AUGMIN-LIKE COMPLEX SUBUNIT 1"/>
    <property type="match status" value="1"/>
</dbReference>
<dbReference type="AlphaFoldDB" id="A0A388LPL4"/>
<organism evidence="11 12">
    <name type="scientific">Chara braunii</name>
    <name type="common">Braun's stonewort</name>
    <dbReference type="NCBI Taxonomy" id="69332"/>
    <lineage>
        <taxon>Eukaryota</taxon>
        <taxon>Viridiplantae</taxon>
        <taxon>Streptophyta</taxon>
        <taxon>Charophyceae</taxon>
        <taxon>Charales</taxon>
        <taxon>Characeae</taxon>
        <taxon>Chara</taxon>
    </lineage>
</organism>
<keyword evidence="9" id="KW-0131">Cell cycle</keyword>
<dbReference type="GO" id="GO:0070652">
    <property type="term" value="C:HAUS complex"/>
    <property type="evidence" value="ECO:0007669"/>
    <property type="project" value="InterPro"/>
</dbReference>
<dbReference type="OrthoDB" id="5372507at2759"/>
<name>A0A388LPL4_CHABU</name>
<dbReference type="EMBL" id="BFEA01000470">
    <property type="protein sequence ID" value="GBG84286.1"/>
    <property type="molecule type" value="Genomic_DNA"/>
</dbReference>
<keyword evidence="7" id="KW-0175">Coiled coil</keyword>
<evidence type="ECO:0000313" key="12">
    <source>
        <dbReference type="Proteomes" id="UP000265515"/>
    </source>
</evidence>
<keyword evidence="8" id="KW-0206">Cytoskeleton</keyword>
<proteinExistence type="inferred from homology"/>
<sequence>MAERRTGGTAEQSGNYEDGEEERRPVVDPQQFAEVKTWLQEVFHLVGREVPSFEYTPRTIAELHRISTMSRRRTKIADIMAKDLRERSGEFRREAVRLKELLNGIGLGQENFSQAASNSIHALAATADHLDLKDAQISSYFVAMADLSLKMAEVREKREKARRESASMLDHTRKAIARLTQLKRLWSQLEEEAAMQNGPMSKWQEFVGMMASKERQYKQQLQNYQNILMRAGYTPEIAHGTLLEAAARHTQLVKSTEPVLGTLRSYQDLPPVSHLLVGAAPACSLVGGLSMDVAATGFPVIL</sequence>
<dbReference type="GO" id="GO:0005874">
    <property type="term" value="C:microtubule"/>
    <property type="evidence" value="ECO:0007669"/>
    <property type="project" value="UniProtKB-KW"/>
</dbReference>
<keyword evidence="6" id="KW-0498">Mitosis</keyword>
<reference evidence="11 12" key="1">
    <citation type="journal article" date="2018" name="Cell">
        <title>The Chara Genome: Secondary Complexity and Implications for Plant Terrestrialization.</title>
        <authorList>
            <person name="Nishiyama T."/>
            <person name="Sakayama H."/>
            <person name="Vries J.D."/>
            <person name="Buschmann H."/>
            <person name="Saint-Marcoux D."/>
            <person name="Ullrich K.K."/>
            <person name="Haas F.B."/>
            <person name="Vanderstraeten L."/>
            <person name="Becker D."/>
            <person name="Lang D."/>
            <person name="Vosolsobe S."/>
            <person name="Rombauts S."/>
            <person name="Wilhelmsson P.K.I."/>
            <person name="Janitza P."/>
            <person name="Kern R."/>
            <person name="Heyl A."/>
            <person name="Rumpler F."/>
            <person name="Villalobos L.I.A.C."/>
            <person name="Clay J.M."/>
            <person name="Skokan R."/>
            <person name="Toyoda A."/>
            <person name="Suzuki Y."/>
            <person name="Kagoshima H."/>
            <person name="Schijlen E."/>
            <person name="Tajeshwar N."/>
            <person name="Catarino B."/>
            <person name="Hetherington A.J."/>
            <person name="Saltykova A."/>
            <person name="Bonnot C."/>
            <person name="Breuninger H."/>
            <person name="Symeonidi A."/>
            <person name="Radhakrishnan G.V."/>
            <person name="Van Nieuwerburgh F."/>
            <person name="Deforce D."/>
            <person name="Chang C."/>
            <person name="Karol K.G."/>
            <person name="Hedrich R."/>
            <person name="Ulvskov P."/>
            <person name="Glockner G."/>
            <person name="Delwiche C.F."/>
            <person name="Petrasek J."/>
            <person name="Van de Peer Y."/>
            <person name="Friml J."/>
            <person name="Beilby M."/>
            <person name="Dolan L."/>
            <person name="Kohara Y."/>
            <person name="Sugano S."/>
            <person name="Fujiyama A."/>
            <person name="Delaux P.-M."/>
            <person name="Quint M."/>
            <person name="TheiBen G."/>
            <person name="Hagemann M."/>
            <person name="Harholt J."/>
            <person name="Dunand C."/>
            <person name="Zachgo S."/>
            <person name="Langdale J."/>
            <person name="Maumus F."/>
            <person name="Straeten D.V.D."/>
            <person name="Gould S.B."/>
            <person name="Rensing S.A."/>
        </authorList>
    </citation>
    <scope>NUCLEOTIDE SEQUENCE [LARGE SCALE GENOMIC DNA]</scope>
    <source>
        <strain evidence="11 12">S276</strain>
    </source>
</reference>
<dbReference type="GO" id="GO:0005829">
    <property type="term" value="C:cytosol"/>
    <property type="evidence" value="ECO:0007669"/>
    <property type="project" value="TreeGrafter"/>
</dbReference>
<evidence type="ECO:0000256" key="4">
    <source>
        <dbReference type="ARBA" id="ARBA00022618"/>
    </source>
</evidence>
<evidence type="ECO:0000256" key="2">
    <source>
        <dbReference type="ARBA" id="ARBA00005479"/>
    </source>
</evidence>
<evidence type="ECO:0000256" key="3">
    <source>
        <dbReference type="ARBA" id="ARBA00022490"/>
    </source>
</evidence>
<keyword evidence="3" id="KW-0963">Cytoplasm</keyword>
<feature type="region of interest" description="Disordered" evidence="10">
    <location>
        <begin position="1"/>
        <end position="27"/>
    </location>
</feature>
<gene>
    <name evidence="11" type="ORF">CBR_g38257</name>
</gene>
<evidence type="ECO:0000256" key="6">
    <source>
        <dbReference type="ARBA" id="ARBA00022776"/>
    </source>
</evidence>
<dbReference type="Gramene" id="GBG84286">
    <property type="protein sequence ID" value="GBG84286"/>
    <property type="gene ID" value="CBR_g38257"/>
</dbReference>
<evidence type="ECO:0000256" key="5">
    <source>
        <dbReference type="ARBA" id="ARBA00022701"/>
    </source>
</evidence>
<dbReference type="GO" id="GO:0005819">
    <property type="term" value="C:spindle"/>
    <property type="evidence" value="ECO:0007669"/>
    <property type="project" value="UniProtKB-SubCell"/>
</dbReference>
<evidence type="ECO:0000256" key="8">
    <source>
        <dbReference type="ARBA" id="ARBA00023212"/>
    </source>
</evidence>
<dbReference type="GO" id="GO:0051301">
    <property type="term" value="P:cell division"/>
    <property type="evidence" value="ECO:0007669"/>
    <property type="project" value="UniProtKB-KW"/>
</dbReference>
<dbReference type="GO" id="GO:0051225">
    <property type="term" value="P:spindle assembly"/>
    <property type="evidence" value="ECO:0007669"/>
    <property type="project" value="InterPro"/>
</dbReference>
<evidence type="ECO:0000256" key="7">
    <source>
        <dbReference type="ARBA" id="ARBA00023054"/>
    </source>
</evidence>
<comment type="similarity">
    <text evidence="2">Belongs to the HAUS1 family.</text>
</comment>